<keyword evidence="4" id="KW-1185">Reference proteome</keyword>
<dbReference type="InterPro" id="IPR045209">
    <property type="entry name" value="Rrp5"/>
</dbReference>
<feature type="transmembrane region" description="Helical" evidence="2">
    <location>
        <begin position="132"/>
        <end position="161"/>
    </location>
</feature>
<evidence type="ECO:0000313" key="3">
    <source>
        <dbReference type="EMBL" id="RKP29424.1"/>
    </source>
</evidence>
<sequence>MYVRSTDNVFRRKDATKHGDTVLNELIECGLRVPDPDPASAKHNQSVQRSPDLFSEGQWLHGVVFPCADRCKVIDATVVPEHANARLERADIVPGNLVQGSVSSIEDHGVVFTLGLDGLYGHGFRPTYSPLLVYYGMIVAHLLKLVLAWVLFTGAVCWYFGLMTLPAGTDFAKSTSPQNALKTAENYNPQVDTTNDRLRLHSGAEMSLERKPPPASKEERHLSDLASSVVNVVPFLAARRESVPRSVDTTPNAECKEHKRHRDFISQKLLQIKHGKRAQSVSPDQPSNSRRHLSPSLLEKDPPARKPPLVHLLGLKLELPFACEMKLRLNAGSEAAHPADNESGVGLKRTGTTASQKSVLDTRGNYSKFLANFSE</sequence>
<organism evidence="3 4">
    <name type="scientific">Metschnikowia bicuspidata</name>
    <dbReference type="NCBI Taxonomy" id="27322"/>
    <lineage>
        <taxon>Eukaryota</taxon>
        <taxon>Fungi</taxon>
        <taxon>Dikarya</taxon>
        <taxon>Ascomycota</taxon>
        <taxon>Saccharomycotina</taxon>
        <taxon>Pichiomycetes</taxon>
        <taxon>Metschnikowiaceae</taxon>
        <taxon>Metschnikowia</taxon>
    </lineage>
</organism>
<feature type="compositionally biased region" description="Polar residues" evidence="1">
    <location>
        <begin position="350"/>
        <end position="359"/>
    </location>
</feature>
<keyword evidence="2" id="KW-0812">Transmembrane</keyword>
<keyword evidence="2" id="KW-1133">Transmembrane helix</keyword>
<feature type="region of interest" description="Disordered" evidence="1">
    <location>
        <begin position="271"/>
        <end position="305"/>
    </location>
</feature>
<name>A0A4P9Z9H4_9ASCO</name>
<gene>
    <name evidence="3" type="ORF">METBISCDRAFT_28244</name>
</gene>
<evidence type="ECO:0000313" key="4">
    <source>
        <dbReference type="Proteomes" id="UP000268321"/>
    </source>
</evidence>
<reference evidence="4" key="1">
    <citation type="journal article" date="2018" name="Nat. Microbiol.">
        <title>Leveraging single-cell genomics to expand the fungal tree of life.</title>
        <authorList>
            <person name="Ahrendt S.R."/>
            <person name="Quandt C.A."/>
            <person name="Ciobanu D."/>
            <person name="Clum A."/>
            <person name="Salamov A."/>
            <person name="Andreopoulos B."/>
            <person name="Cheng J.F."/>
            <person name="Woyke T."/>
            <person name="Pelin A."/>
            <person name="Henrissat B."/>
            <person name="Reynolds N.K."/>
            <person name="Benny G.L."/>
            <person name="Smith M.E."/>
            <person name="James T.Y."/>
            <person name="Grigoriev I.V."/>
        </authorList>
    </citation>
    <scope>NUCLEOTIDE SEQUENCE [LARGE SCALE GENOMIC DNA]</scope>
    <source>
        <strain evidence="4">Baker2002</strain>
    </source>
</reference>
<keyword evidence="2" id="KW-0472">Membrane</keyword>
<feature type="region of interest" description="Disordered" evidence="1">
    <location>
        <begin position="334"/>
        <end position="359"/>
    </location>
</feature>
<dbReference type="Proteomes" id="UP000268321">
    <property type="component" value="Unassembled WGS sequence"/>
</dbReference>
<dbReference type="PANTHER" id="PTHR23270:SF10">
    <property type="entry name" value="PROTEIN RRP5 HOMOLOG"/>
    <property type="match status" value="1"/>
</dbReference>
<evidence type="ECO:0000256" key="2">
    <source>
        <dbReference type="SAM" id="Phobius"/>
    </source>
</evidence>
<proteinExistence type="predicted"/>
<dbReference type="AlphaFoldDB" id="A0A4P9Z9H4"/>
<accession>A0A4P9Z9H4</accession>
<dbReference type="GO" id="GO:0006364">
    <property type="term" value="P:rRNA processing"/>
    <property type="evidence" value="ECO:0007669"/>
    <property type="project" value="InterPro"/>
</dbReference>
<feature type="compositionally biased region" description="Polar residues" evidence="1">
    <location>
        <begin position="279"/>
        <end position="288"/>
    </location>
</feature>
<dbReference type="OrthoDB" id="412781at2759"/>
<dbReference type="GO" id="GO:0032040">
    <property type="term" value="C:small-subunit processome"/>
    <property type="evidence" value="ECO:0007669"/>
    <property type="project" value="TreeGrafter"/>
</dbReference>
<evidence type="ECO:0000256" key="1">
    <source>
        <dbReference type="SAM" id="MobiDB-lite"/>
    </source>
</evidence>
<dbReference type="PANTHER" id="PTHR23270">
    <property type="entry name" value="PROGRAMMED CELL DEATH PROTEIN 11 PRE-RRNA PROCESSING PROTEIN RRP5"/>
    <property type="match status" value="1"/>
</dbReference>
<dbReference type="GO" id="GO:0003723">
    <property type="term" value="F:RNA binding"/>
    <property type="evidence" value="ECO:0007669"/>
    <property type="project" value="TreeGrafter"/>
</dbReference>
<dbReference type="EMBL" id="ML004488">
    <property type="protein sequence ID" value="RKP29424.1"/>
    <property type="molecule type" value="Genomic_DNA"/>
</dbReference>
<protein>
    <submittedName>
        <fullName evidence="3">Uncharacterized protein</fullName>
    </submittedName>
</protein>